<dbReference type="HAMAP" id="MF_00527">
    <property type="entry name" value="3MGH"/>
    <property type="match status" value="1"/>
</dbReference>
<dbReference type="Proteomes" id="UP000500938">
    <property type="component" value="Chromosome"/>
</dbReference>
<keyword evidence="3 5" id="KW-0378">Hydrolase</keyword>
<evidence type="ECO:0000256" key="1">
    <source>
        <dbReference type="ARBA" id="ARBA00009232"/>
    </source>
</evidence>
<dbReference type="Gene3D" id="3.10.300.10">
    <property type="entry name" value="Methylpurine-DNA glycosylase (MPG)"/>
    <property type="match status" value="1"/>
</dbReference>
<dbReference type="Pfam" id="PF02245">
    <property type="entry name" value="Pur_DNA_glyco"/>
    <property type="match status" value="1"/>
</dbReference>
<dbReference type="InterPro" id="IPR036995">
    <property type="entry name" value="MPG_sf"/>
</dbReference>
<dbReference type="KEGG" id="ggr:HKW67_11675"/>
<accession>A0A6M4IZ79</accession>
<dbReference type="PANTHER" id="PTHR10429">
    <property type="entry name" value="DNA-3-METHYLADENINE GLYCOSYLASE"/>
    <property type="match status" value="1"/>
</dbReference>
<keyword evidence="6" id="KW-0326">Glycosidase</keyword>
<dbReference type="PANTHER" id="PTHR10429:SF0">
    <property type="entry name" value="DNA-3-METHYLADENINE GLYCOSYLASE"/>
    <property type="match status" value="1"/>
</dbReference>
<evidence type="ECO:0000256" key="5">
    <source>
        <dbReference type="HAMAP-Rule" id="MF_00527"/>
    </source>
</evidence>
<keyword evidence="2 5" id="KW-0227">DNA damage</keyword>
<dbReference type="InterPro" id="IPR011034">
    <property type="entry name" value="Formyl_transferase-like_C_sf"/>
</dbReference>
<dbReference type="NCBIfam" id="NF002003">
    <property type="entry name" value="PRK00802.1-3"/>
    <property type="match status" value="1"/>
</dbReference>
<evidence type="ECO:0000256" key="3">
    <source>
        <dbReference type="ARBA" id="ARBA00022801"/>
    </source>
</evidence>
<name>A0A6M4IZ79_9BACT</name>
<dbReference type="EC" id="3.2.2.-" evidence="5"/>
<evidence type="ECO:0000256" key="4">
    <source>
        <dbReference type="ARBA" id="ARBA00023204"/>
    </source>
</evidence>
<sequence length="206" mass="22358">MFGAPLPAGFYDRDPAVVARELLGAVLRHEDELGAVSGRIVETEAYLGPHDPASHSVVGRTARTWHLFGPPGVAYVYFVYGMHWCVNAVTREEGFGSAVLIRALEPQEGIETMRARRPKARRDAQLCDGPGKLCAALGIDRRFDGAVLTGGSALTIHAGVPVPDDQVVVGPRVGITKAVEWPLRFRVVHEGTQDSNLRLKTPNSRE</sequence>
<dbReference type="InterPro" id="IPR003180">
    <property type="entry name" value="MPG"/>
</dbReference>
<dbReference type="NCBIfam" id="TIGR00567">
    <property type="entry name" value="3mg"/>
    <property type="match status" value="1"/>
</dbReference>
<evidence type="ECO:0000313" key="7">
    <source>
        <dbReference type="Proteomes" id="UP000500938"/>
    </source>
</evidence>
<dbReference type="GO" id="GO:0003905">
    <property type="term" value="F:alkylbase DNA N-glycosylase activity"/>
    <property type="evidence" value="ECO:0007669"/>
    <property type="project" value="InterPro"/>
</dbReference>
<evidence type="ECO:0000313" key="6">
    <source>
        <dbReference type="EMBL" id="QJR38202.1"/>
    </source>
</evidence>
<organism evidence="6 7">
    <name type="scientific">Gemmatimonas groenlandica</name>
    <dbReference type="NCBI Taxonomy" id="2732249"/>
    <lineage>
        <taxon>Bacteria</taxon>
        <taxon>Pseudomonadati</taxon>
        <taxon>Gemmatimonadota</taxon>
        <taxon>Gemmatimonadia</taxon>
        <taxon>Gemmatimonadales</taxon>
        <taxon>Gemmatimonadaceae</taxon>
        <taxon>Gemmatimonas</taxon>
    </lineage>
</organism>
<dbReference type="EMBL" id="CP053085">
    <property type="protein sequence ID" value="QJR38202.1"/>
    <property type="molecule type" value="Genomic_DNA"/>
</dbReference>
<dbReference type="FunFam" id="3.10.300.10:FF:000001">
    <property type="entry name" value="Putative 3-methyladenine DNA glycosylase"/>
    <property type="match status" value="1"/>
</dbReference>
<dbReference type="GO" id="GO:0003677">
    <property type="term" value="F:DNA binding"/>
    <property type="evidence" value="ECO:0007669"/>
    <property type="project" value="InterPro"/>
</dbReference>
<evidence type="ECO:0000256" key="2">
    <source>
        <dbReference type="ARBA" id="ARBA00022763"/>
    </source>
</evidence>
<keyword evidence="7" id="KW-1185">Reference proteome</keyword>
<dbReference type="AlphaFoldDB" id="A0A6M4IZ79"/>
<protein>
    <recommendedName>
        <fullName evidence="5">Putative 3-methyladenine DNA glycosylase</fullName>
        <ecNumber evidence="5">3.2.2.-</ecNumber>
    </recommendedName>
</protein>
<keyword evidence="4 5" id="KW-0234">DNA repair</keyword>
<reference evidence="6 7" key="1">
    <citation type="submission" date="2020-05" db="EMBL/GenBank/DDBJ databases">
        <title>Complete genome sequence of Gemmatimonas greenlandica TET16.</title>
        <authorList>
            <person name="Zeng Y."/>
        </authorList>
    </citation>
    <scope>NUCLEOTIDE SEQUENCE [LARGE SCALE GENOMIC DNA]</scope>
    <source>
        <strain evidence="6 7">TET16</strain>
    </source>
</reference>
<comment type="similarity">
    <text evidence="1 5">Belongs to the DNA glycosylase MPG family.</text>
</comment>
<proteinExistence type="inferred from homology"/>
<dbReference type="SUPFAM" id="SSF50486">
    <property type="entry name" value="FMT C-terminal domain-like"/>
    <property type="match status" value="1"/>
</dbReference>
<gene>
    <name evidence="6" type="ORF">HKW67_11675</name>
</gene>
<dbReference type="CDD" id="cd00540">
    <property type="entry name" value="AAG"/>
    <property type="match status" value="1"/>
</dbReference>
<dbReference type="GO" id="GO:0006284">
    <property type="term" value="P:base-excision repair"/>
    <property type="evidence" value="ECO:0007669"/>
    <property type="project" value="InterPro"/>
</dbReference>